<keyword evidence="3" id="KW-1185">Reference proteome</keyword>
<evidence type="ECO:0000256" key="1">
    <source>
        <dbReference type="SAM" id="MobiDB-lite"/>
    </source>
</evidence>
<accession>A0A9Q8WFL1</accession>
<protein>
    <submittedName>
        <fullName evidence="2">Uncharacterized protein</fullName>
    </submittedName>
</protein>
<name>A0A9Q8WFL1_9PEZI</name>
<dbReference type="RefSeq" id="XP_049142453.1">
    <property type="nucleotide sequence ID" value="XM_049285310.1"/>
</dbReference>
<proteinExistence type="predicted"/>
<feature type="compositionally biased region" description="Polar residues" evidence="1">
    <location>
        <begin position="221"/>
        <end position="233"/>
    </location>
</feature>
<evidence type="ECO:0000313" key="3">
    <source>
        <dbReference type="Proteomes" id="UP000830671"/>
    </source>
</evidence>
<dbReference type="GeneID" id="73340320"/>
<sequence length="521" mass="58243">MTPVYHNERIPIREGQGNLMANFSKATPRRGRLNGAGWEARACKSWALWIIGEQSEQVCGWKHFLRAMGIDGCAAFSLGSLFKLVLPPALPPFPTSKTKKLSTQRGFEQGGPFEFDESNHNPGLDFPHLEGTLRLSYTGEEEGRAGGRSPAQHQKVNSRYDSKLGVLGLVHRSREGKKDKKLSVDPAEDHHSYVTGSAIAIRQTRPEWALRHLGPPHTLTHHQPSTVPSSPARLSSRHKDVQRTANLLQPTAPTFLSAAMFLVPGASLTTRTDRSLRLGEGRPSELHWASNMIRHAGPEIHAPSFSPSYEDTPLGESGFSESFFHRVHRAHHKQRKSLTLYRFGCLGGVPMTQNKRSSGTFARPTQAQNNPSIQSTIWELRSTVNTKNHGSADSPRGNHSRNNEGTRFLWGPGSAFEPGLWGAFFTKPARQLLNECFDENYELPGSNALYTLDLRQPASIMTHDDKLTDLGMQSFFNWRIAHLDLRDGRTLVNFALHFQHPVALTGPKKWCEPQARKWRCV</sequence>
<dbReference type="AlphaFoldDB" id="A0A9Q8WFL1"/>
<feature type="region of interest" description="Disordered" evidence="1">
    <location>
        <begin position="139"/>
        <end position="158"/>
    </location>
</feature>
<reference evidence="2" key="1">
    <citation type="journal article" date="2021" name="Mol. Plant Microbe Interact.">
        <title>Complete Genome Sequence of the Plant-Pathogenic Fungus Colletotrichum lupini.</title>
        <authorList>
            <person name="Baroncelli R."/>
            <person name="Pensec F."/>
            <person name="Da Lio D."/>
            <person name="Boufleur T."/>
            <person name="Vicente I."/>
            <person name="Sarrocco S."/>
            <person name="Picot A."/>
            <person name="Baraldi E."/>
            <person name="Sukno S."/>
            <person name="Thon M."/>
            <person name="Le Floch G."/>
        </authorList>
    </citation>
    <scope>NUCLEOTIDE SEQUENCE</scope>
    <source>
        <strain evidence="2">IMI 504893</strain>
    </source>
</reference>
<evidence type="ECO:0000313" key="2">
    <source>
        <dbReference type="EMBL" id="UQC80825.1"/>
    </source>
</evidence>
<dbReference type="EMBL" id="CP019475">
    <property type="protein sequence ID" value="UQC80825.1"/>
    <property type="molecule type" value="Genomic_DNA"/>
</dbReference>
<dbReference type="Proteomes" id="UP000830671">
    <property type="component" value="Chromosome 3"/>
</dbReference>
<feature type="region of interest" description="Disordered" evidence="1">
    <location>
        <begin position="214"/>
        <end position="235"/>
    </location>
</feature>
<organism evidence="2 3">
    <name type="scientific">Colletotrichum lupini</name>
    <dbReference type="NCBI Taxonomy" id="145971"/>
    <lineage>
        <taxon>Eukaryota</taxon>
        <taxon>Fungi</taxon>
        <taxon>Dikarya</taxon>
        <taxon>Ascomycota</taxon>
        <taxon>Pezizomycotina</taxon>
        <taxon>Sordariomycetes</taxon>
        <taxon>Hypocreomycetidae</taxon>
        <taxon>Glomerellales</taxon>
        <taxon>Glomerellaceae</taxon>
        <taxon>Colletotrichum</taxon>
        <taxon>Colletotrichum acutatum species complex</taxon>
    </lineage>
</organism>
<gene>
    <name evidence="2" type="ORF">CLUP02_06310</name>
</gene>
<dbReference type="KEGG" id="clup:CLUP02_06310"/>